<keyword evidence="3" id="KW-1185">Reference proteome</keyword>
<evidence type="ECO:0000313" key="2">
    <source>
        <dbReference type="EMBL" id="GAA2483340.1"/>
    </source>
</evidence>
<accession>A0ABP5YT73</accession>
<gene>
    <name evidence="2" type="ORF">GCM10010276_21030</name>
</gene>
<reference evidence="3" key="1">
    <citation type="journal article" date="2019" name="Int. J. Syst. Evol. Microbiol.">
        <title>The Global Catalogue of Microorganisms (GCM) 10K type strain sequencing project: providing services to taxonomists for standard genome sequencing and annotation.</title>
        <authorList>
            <consortium name="The Broad Institute Genomics Platform"/>
            <consortium name="The Broad Institute Genome Sequencing Center for Infectious Disease"/>
            <person name="Wu L."/>
            <person name="Ma J."/>
        </authorList>
    </citation>
    <scope>NUCLEOTIDE SEQUENCE [LARGE SCALE GENOMIC DNA]</scope>
    <source>
        <strain evidence="3">JCM 4395</strain>
    </source>
</reference>
<sequence>MGHRHTDAVGDLGQQPHRGEFGGADAEGDDSQGQQSQRHGAGEPFNASSAGTRERRTAEVVQIPRPAASSTIALRTPKQGKPINSAAAAGGRAFQDRAVA</sequence>
<comment type="caution">
    <text evidence="2">The sequence shown here is derived from an EMBL/GenBank/DDBJ whole genome shotgun (WGS) entry which is preliminary data.</text>
</comment>
<dbReference type="EMBL" id="BAAASG010000006">
    <property type="protein sequence ID" value="GAA2483340.1"/>
    <property type="molecule type" value="Genomic_DNA"/>
</dbReference>
<evidence type="ECO:0000256" key="1">
    <source>
        <dbReference type="SAM" id="MobiDB-lite"/>
    </source>
</evidence>
<organism evidence="2 3">
    <name type="scientific">Streptomyces longisporus</name>
    <dbReference type="NCBI Taxonomy" id="1948"/>
    <lineage>
        <taxon>Bacteria</taxon>
        <taxon>Bacillati</taxon>
        <taxon>Actinomycetota</taxon>
        <taxon>Actinomycetes</taxon>
        <taxon>Kitasatosporales</taxon>
        <taxon>Streptomycetaceae</taxon>
        <taxon>Streptomyces</taxon>
    </lineage>
</organism>
<proteinExistence type="predicted"/>
<protein>
    <submittedName>
        <fullName evidence="2">Uncharacterized protein</fullName>
    </submittedName>
</protein>
<evidence type="ECO:0000313" key="3">
    <source>
        <dbReference type="Proteomes" id="UP001501777"/>
    </source>
</evidence>
<feature type="region of interest" description="Disordered" evidence="1">
    <location>
        <begin position="1"/>
        <end position="100"/>
    </location>
</feature>
<name>A0ABP5YT73_STRLO</name>
<dbReference type="Proteomes" id="UP001501777">
    <property type="component" value="Unassembled WGS sequence"/>
</dbReference>